<dbReference type="InterPro" id="IPR003439">
    <property type="entry name" value="ABC_transporter-like_ATP-bd"/>
</dbReference>
<evidence type="ECO:0000256" key="3">
    <source>
        <dbReference type="ARBA" id="ARBA00022840"/>
    </source>
</evidence>
<dbReference type="PROSITE" id="PS50893">
    <property type="entry name" value="ABC_TRANSPORTER_2"/>
    <property type="match status" value="1"/>
</dbReference>
<evidence type="ECO:0000313" key="14">
    <source>
        <dbReference type="Proteomes" id="UP000263012"/>
    </source>
</evidence>
<sequence length="468" mass="48665">MNRGEFDPDRRIGDANETRNGEQHNGNGDSDLPLELPGDETSGGDTVGDTAGGSVGEPVVEARGIDVSLGGVRILEDVDVTVESGTLVGLVGPNGAGKSTLLRAMRALIPIDSGEVRVAGVPVHDRPAREVGRTIATVPQTTTLSFSFSVQQTVEMGRTPHVSRFGTLGSDDREAILTAMERTEITQFAGRSITEVSGGERQRVLLARALAQETPVLFLDEPTASLDVNHAVRTLEMVDELVEEGKTVVAAIHDLDLAARYCDELVLLSDGRVRASGSPSEVLTAESLKETFDATAVVTGQPAANAPGVTAFSPAACTDLGTDLRVHVLGNGHPAALVLARLAATDATISLGPVHDGDDAAVLADDVGAETVTVPPFSGLSDATIERVGEVVSSADCLVRAGDVPRPVEDLLEESTGDQFPPVVDARSLEPESVACAIDKRLADVDVEASDEAGGEAVLEDHSGTDEP</sequence>
<dbReference type="Proteomes" id="UP000263012">
    <property type="component" value="Chromosome"/>
</dbReference>
<dbReference type="GO" id="GO:0015420">
    <property type="term" value="F:ABC-type vitamin B12 transporter activity"/>
    <property type="evidence" value="ECO:0007669"/>
    <property type="project" value="UniProtKB-EC"/>
</dbReference>
<comment type="catalytic activity">
    <reaction evidence="5">
        <text>an R-cob(III)alamin(out) + ATP + H2O = an R-cob(III)alamin(in) + ADP + phosphate + H(+)</text>
        <dbReference type="Rhea" id="RHEA:17873"/>
        <dbReference type="ChEBI" id="CHEBI:15377"/>
        <dbReference type="ChEBI" id="CHEBI:15378"/>
        <dbReference type="ChEBI" id="CHEBI:30616"/>
        <dbReference type="ChEBI" id="CHEBI:43474"/>
        <dbReference type="ChEBI" id="CHEBI:140785"/>
        <dbReference type="ChEBI" id="CHEBI:456216"/>
        <dbReference type="EC" id="7.6.2.8"/>
    </reaction>
</comment>
<dbReference type="FunFam" id="3.40.50.300:FF:000134">
    <property type="entry name" value="Iron-enterobactin ABC transporter ATP-binding protein"/>
    <property type="match status" value="1"/>
</dbReference>
<evidence type="ECO:0000256" key="5">
    <source>
        <dbReference type="ARBA" id="ARBA00050590"/>
    </source>
</evidence>
<dbReference type="OrthoDB" id="24644at2157"/>
<dbReference type="SUPFAM" id="SSF52540">
    <property type="entry name" value="P-loop containing nucleoside triphosphate hydrolases"/>
    <property type="match status" value="1"/>
</dbReference>
<feature type="domain" description="ABC transporter" evidence="12">
    <location>
        <begin position="60"/>
        <end position="295"/>
    </location>
</feature>
<evidence type="ECO:0000256" key="4">
    <source>
        <dbReference type="ARBA" id="ARBA00022967"/>
    </source>
</evidence>
<evidence type="ECO:0000256" key="6">
    <source>
        <dbReference type="ARBA" id="ARBA00058960"/>
    </source>
</evidence>
<dbReference type="PANTHER" id="PTHR42794">
    <property type="entry name" value="HEMIN IMPORT ATP-BINDING PROTEIN HMUV"/>
    <property type="match status" value="1"/>
</dbReference>
<gene>
    <name evidence="13" type="ORF">AArcSl_2547</name>
</gene>
<evidence type="ECO:0000313" key="13">
    <source>
        <dbReference type="EMBL" id="AUX10167.1"/>
    </source>
</evidence>
<keyword evidence="3 13" id="KW-0067">ATP-binding</keyword>
<reference evidence="14" key="1">
    <citation type="submission" date="2017-11" db="EMBL/GenBank/DDBJ databases">
        <title>Phenotypic and genomic properties of facultatively anaerobic sulfur-reducing natronoarchaea from hypersaline soda lakes.</title>
        <authorList>
            <person name="Sorokin D.Y."/>
            <person name="Kublanov I.V."/>
            <person name="Roman P."/>
            <person name="Sinninghe Damste J.S."/>
            <person name="Golyshin P.N."/>
            <person name="Rojo D."/>
            <person name="Ciordia S."/>
            <person name="Mena M.D.C."/>
            <person name="Ferrer M."/>
            <person name="Messina E."/>
            <person name="Smedile F."/>
            <person name="La Spada G."/>
            <person name="La Cono V."/>
            <person name="Yakimov M.M."/>
        </authorList>
    </citation>
    <scope>NUCLEOTIDE SEQUENCE [LARGE SCALE GENOMIC DNA]</scope>
    <source>
        <strain evidence="14">AArc-Sl</strain>
    </source>
</reference>
<dbReference type="AlphaFoldDB" id="A0A343TM45"/>
<organism evidence="13 14">
    <name type="scientific">Halalkaliarchaeum desulfuricum</name>
    <dbReference type="NCBI Taxonomy" id="2055893"/>
    <lineage>
        <taxon>Archaea</taxon>
        <taxon>Methanobacteriati</taxon>
        <taxon>Methanobacteriota</taxon>
        <taxon>Stenosarchaea group</taxon>
        <taxon>Halobacteria</taxon>
        <taxon>Halobacteriales</taxon>
        <taxon>Haloferacaceae</taxon>
        <taxon>Halalkaliarchaeum</taxon>
    </lineage>
</organism>
<comment type="subunit">
    <text evidence="7">The complex is composed of two ATP-binding proteins (BtuD), two transmembrane proteins (BtuC) and a solute-binding protein (BtuF).</text>
</comment>
<dbReference type="GO" id="GO:0016887">
    <property type="term" value="F:ATP hydrolysis activity"/>
    <property type="evidence" value="ECO:0007669"/>
    <property type="project" value="InterPro"/>
</dbReference>
<dbReference type="PANTHER" id="PTHR42794:SF1">
    <property type="entry name" value="HEMIN IMPORT ATP-BINDING PROTEIN HMUV"/>
    <property type="match status" value="1"/>
</dbReference>
<dbReference type="KEGG" id="hdf:AArcSl_2547"/>
<dbReference type="GO" id="GO:0005524">
    <property type="term" value="F:ATP binding"/>
    <property type="evidence" value="ECO:0007669"/>
    <property type="project" value="UniProtKB-KW"/>
</dbReference>
<dbReference type="EMBL" id="CP025066">
    <property type="protein sequence ID" value="AUX10167.1"/>
    <property type="molecule type" value="Genomic_DNA"/>
</dbReference>
<keyword evidence="1" id="KW-0813">Transport</keyword>
<evidence type="ECO:0000256" key="2">
    <source>
        <dbReference type="ARBA" id="ARBA00022741"/>
    </source>
</evidence>
<evidence type="ECO:0000256" key="8">
    <source>
        <dbReference type="ARBA" id="ARBA00066387"/>
    </source>
</evidence>
<feature type="compositionally biased region" description="Basic and acidic residues" evidence="11">
    <location>
        <begin position="459"/>
        <end position="468"/>
    </location>
</feature>
<feature type="region of interest" description="Disordered" evidence="11">
    <location>
        <begin position="447"/>
        <end position="468"/>
    </location>
</feature>
<evidence type="ECO:0000256" key="11">
    <source>
        <dbReference type="SAM" id="MobiDB-lite"/>
    </source>
</evidence>
<dbReference type="RefSeq" id="WP_119819971.1">
    <property type="nucleotide sequence ID" value="NZ_CP025066.1"/>
</dbReference>
<protein>
    <recommendedName>
        <fullName evidence="9">Cobalamin import ATP-binding protein BtuD</fullName>
        <ecNumber evidence="8">7.6.2.8</ecNumber>
    </recommendedName>
    <alternativeName>
        <fullName evidence="10">Vitamin B12-transporting ATPase</fullName>
    </alternativeName>
</protein>
<evidence type="ECO:0000256" key="7">
    <source>
        <dbReference type="ARBA" id="ARBA00064420"/>
    </source>
</evidence>
<dbReference type="CDD" id="cd03214">
    <property type="entry name" value="ABC_Iron-Siderophores_B12_Hemin"/>
    <property type="match status" value="1"/>
</dbReference>
<keyword evidence="14" id="KW-1185">Reference proteome</keyword>
<dbReference type="EC" id="7.6.2.8" evidence="8"/>
<keyword evidence="2" id="KW-0547">Nucleotide-binding</keyword>
<name>A0A343TM45_9EURY</name>
<dbReference type="Pfam" id="PF00005">
    <property type="entry name" value="ABC_tran"/>
    <property type="match status" value="1"/>
</dbReference>
<dbReference type="SMART" id="SM00382">
    <property type="entry name" value="AAA"/>
    <property type="match status" value="1"/>
</dbReference>
<keyword evidence="4" id="KW-1278">Translocase</keyword>
<dbReference type="InterPro" id="IPR027417">
    <property type="entry name" value="P-loop_NTPase"/>
</dbReference>
<evidence type="ECO:0000256" key="1">
    <source>
        <dbReference type="ARBA" id="ARBA00022448"/>
    </source>
</evidence>
<feature type="region of interest" description="Disordered" evidence="11">
    <location>
        <begin position="1"/>
        <end position="58"/>
    </location>
</feature>
<dbReference type="InterPro" id="IPR003593">
    <property type="entry name" value="AAA+_ATPase"/>
</dbReference>
<evidence type="ECO:0000259" key="12">
    <source>
        <dbReference type="PROSITE" id="PS50893"/>
    </source>
</evidence>
<comment type="function">
    <text evidence="6">Required for corrinoid utilization. Probably part of the ABC transporter complex BtuCDF involved in cobalamin (vitamin B12) import. Probably responsible for energy coupling to the transport system.</text>
</comment>
<dbReference type="PROSITE" id="PS00211">
    <property type="entry name" value="ABC_TRANSPORTER_1"/>
    <property type="match status" value="1"/>
</dbReference>
<evidence type="ECO:0000256" key="10">
    <source>
        <dbReference type="ARBA" id="ARBA00077139"/>
    </source>
</evidence>
<dbReference type="GeneID" id="37878904"/>
<dbReference type="Gene3D" id="3.40.50.300">
    <property type="entry name" value="P-loop containing nucleotide triphosphate hydrolases"/>
    <property type="match status" value="1"/>
</dbReference>
<evidence type="ECO:0000256" key="9">
    <source>
        <dbReference type="ARBA" id="ARBA00073649"/>
    </source>
</evidence>
<dbReference type="InterPro" id="IPR017871">
    <property type="entry name" value="ABC_transporter-like_CS"/>
</dbReference>
<feature type="compositionally biased region" description="Basic and acidic residues" evidence="11">
    <location>
        <begin position="1"/>
        <end position="22"/>
    </location>
</feature>
<proteinExistence type="predicted"/>
<accession>A0A343TM45</accession>